<comment type="caution">
    <text evidence="2">The sequence shown here is derived from an EMBL/GenBank/DDBJ whole genome shotgun (WGS) entry which is preliminary data.</text>
</comment>
<dbReference type="RefSeq" id="WP_267163845.1">
    <property type="nucleotide sequence ID" value="NZ_CP112972.1"/>
</dbReference>
<evidence type="ECO:0000313" key="2">
    <source>
        <dbReference type="EMBL" id="MFC7058035.1"/>
    </source>
</evidence>
<gene>
    <name evidence="2" type="ORF">ACFQQG_07450</name>
</gene>
<evidence type="ECO:0000259" key="1">
    <source>
        <dbReference type="Pfam" id="PF01850"/>
    </source>
</evidence>
<accession>A0ABD5W3A6</accession>
<dbReference type="Proteomes" id="UP001596445">
    <property type="component" value="Unassembled WGS sequence"/>
</dbReference>
<dbReference type="SUPFAM" id="SSF88723">
    <property type="entry name" value="PIN domain-like"/>
    <property type="match status" value="1"/>
</dbReference>
<dbReference type="Gene3D" id="3.40.50.1010">
    <property type="entry name" value="5'-nuclease"/>
    <property type="match status" value="1"/>
</dbReference>
<feature type="domain" description="PIN" evidence="1">
    <location>
        <begin position="5"/>
        <end position="88"/>
    </location>
</feature>
<dbReference type="GeneID" id="302506741"/>
<dbReference type="InterPro" id="IPR029060">
    <property type="entry name" value="PIN-like_dom_sf"/>
</dbReference>
<dbReference type="AlphaFoldDB" id="A0ABD5W3A6"/>
<sequence>MITTVDTNTLLALLYEGKNTETSEAELRRVYQEGRVVITPIVYTELAADGHFDDESNLNQFLEEFSLQVVEPSREVLFQAGEQFHQYAVRQRHLRDISPGIECLSRVGYLQLRSWLPLWQNPHVHSD</sequence>
<evidence type="ECO:0000313" key="3">
    <source>
        <dbReference type="Proteomes" id="UP001596445"/>
    </source>
</evidence>
<dbReference type="CDD" id="cd09854">
    <property type="entry name" value="PIN_VapC-like"/>
    <property type="match status" value="1"/>
</dbReference>
<proteinExistence type="predicted"/>
<name>A0ABD5W3A6_9EURY</name>
<dbReference type="InterPro" id="IPR002716">
    <property type="entry name" value="PIN_dom"/>
</dbReference>
<organism evidence="2 3">
    <name type="scientific">Halovenus salina</name>
    <dbReference type="NCBI Taxonomy" id="1510225"/>
    <lineage>
        <taxon>Archaea</taxon>
        <taxon>Methanobacteriati</taxon>
        <taxon>Methanobacteriota</taxon>
        <taxon>Stenosarchaea group</taxon>
        <taxon>Halobacteria</taxon>
        <taxon>Halobacteriales</taxon>
        <taxon>Haloarculaceae</taxon>
        <taxon>Halovenus</taxon>
    </lineage>
</organism>
<dbReference type="Pfam" id="PF01850">
    <property type="entry name" value="PIN"/>
    <property type="match status" value="1"/>
</dbReference>
<keyword evidence="3" id="KW-1185">Reference proteome</keyword>
<reference evidence="2 3" key="1">
    <citation type="journal article" date="2019" name="Int. J. Syst. Evol. Microbiol.">
        <title>The Global Catalogue of Microorganisms (GCM) 10K type strain sequencing project: providing services to taxonomists for standard genome sequencing and annotation.</title>
        <authorList>
            <consortium name="The Broad Institute Genomics Platform"/>
            <consortium name="The Broad Institute Genome Sequencing Center for Infectious Disease"/>
            <person name="Wu L."/>
            <person name="Ma J."/>
        </authorList>
    </citation>
    <scope>NUCLEOTIDE SEQUENCE [LARGE SCALE GENOMIC DNA]</scope>
    <source>
        <strain evidence="2 3">JCM 30072</strain>
    </source>
</reference>
<protein>
    <submittedName>
        <fullName evidence="2">Type II toxin-antitoxin system VapC family toxin</fullName>
    </submittedName>
</protein>
<dbReference type="EMBL" id="JBHSZI010000001">
    <property type="protein sequence ID" value="MFC7058035.1"/>
    <property type="molecule type" value="Genomic_DNA"/>
</dbReference>